<name>X1ADZ6_9ZZZZ</name>
<accession>X1ADZ6</accession>
<reference evidence="2" key="1">
    <citation type="journal article" date="2014" name="Front. Microbiol.">
        <title>High frequency of phylogenetically diverse reductive dehalogenase-homologous genes in deep subseafloor sedimentary metagenomes.</title>
        <authorList>
            <person name="Kawai M."/>
            <person name="Futagami T."/>
            <person name="Toyoda A."/>
            <person name="Takaki Y."/>
            <person name="Nishi S."/>
            <person name="Hori S."/>
            <person name="Arai W."/>
            <person name="Tsubouchi T."/>
            <person name="Morono Y."/>
            <person name="Uchiyama I."/>
            <person name="Ito T."/>
            <person name="Fujiyama A."/>
            <person name="Inagaki F."/>
            <person name="Takami H."/>
        </authorList>
    </citation>
    <scope>NUCLEOTIDE SEQUENCE</scope>
    <source>
        <strain evidence="2">Expedition CK06-06</strain>
    </source>
</reference>
<feature type="transmembrane region" description="Helical" evidence="1">
    <location>
        <begin position="6"/>
        <end position="27"/>
    </location>
</feature>
<comment type="caution">
    <text evidence="2">The sequence shown here is derived from an EMBL/GenBank/DDBJ whole genome shotgun (WGS) entry which is preliminary data.</text>
</comment>
<keyword evidence="1" id="KW-1133">Transmembrane helix</keyword>
<feature type="non-terminal residue" evidence="2">
    <location>
        <position position="33"/>
    </location>
</feature>
<protein>
    <submittedName>
        <fullName evidence="2">Uncharacterized protein</fullName>
    </submittedName>
</protein>
<sequence length="33" mass="3878">MNKAYVLAMVMISFNLVLIWFNAMEFFSYQPTG</sequence>
<proteinExistence type="predicted"/>
<dbReference type="AlphaFoldDB" id="X1ADZ6"/>
<dbReference type="EMBL" id="BART01012369">
    <property type="protein sequence ID" value="GAG80134.1"/>
    <property type="molecule type" value="Genomic_DNA"/>
</dbReference>
<organism evidence="2">
    <name type="scientific">marine sediment metagenome</name>
    <dbReference type="NCBI Taxonomy" id="412755"/>
    <lineage>
        <taxon>unclassified sequences</taxon>
        <taxon>metagenomes</taxon>
        <taxon>ecological metagenomes</taxon>
    </lineage>
</organism>
<evidence type="ECO:0000313" key="2">
    <source>
        <dbReference type="EMBL" id="GAG80134.1"/>
    </source>
</evidence>
<keyword evidence="1" id="KW-0812">Transmembrane</keyword>
<gene>
    <name evidence="2" type="ORF">S01H4_25857</name>
</gene>
<keyword evidence="1" id="KW-0472">Membrane</keyword>
<evidence type="ECO:0000256" key="1">
    <source>
        <dbReference type="SAM" id="Phobius"/>
    </source>
</evidence>